<dbReference type="InterPro" id="IPR002223">
    <property type="entry name" value="Kunitz_BPTI"/>
</dbReference>
<accession>A0A6P4IGD2</accession>
<dbReference type="Gene3D" id="4.10.410.10">
    <property type="entry name" value="Pancreatic trypsin inhibitor Kunitz domain"/>
    <property type="match status" value="1"/>
</dbReference>
<dbReference type="Pfam" id="PF00014">
    <property type="entry name" value="Kunitz_BPTI"/>
    <property type="match status" value="1"/>
</dbReference>
<evidence type="ECO:0000313" key="3">
    <source>
        <dbReference type="Proteomes" id="UP001652661"/>
    </source>
</evidence>
<keyword evidence="1" id="KW-0732">Signal</keyword>
<name>A0A6P4IGD2_DROKI</name>
<proteinExistence type="predicted"/>
<dbReference type="SUPFAM" id="SSF57362">
    <property type="entry name" value="BPTI-like"/>
    <property type="match status" value="1"/>
</dbReference>
<feature type="signal peptide" evidence="1">
    <location>
        <begin position="1"/>
        <end position="29"/>
    </location>
</feature>
<dbReference type="OrthoDB" id="4473401at2759"/>
<dbReference type="RefSeq" id="XP_017028002.1">
    <property type="nucleotide sequence ID" value="XM_017172513.1"/>
</dbReference>
<evidence type="ECO:0000256" key="1">
    <source>
        <dbReference type="SAM" id="SignalP"/>
    </source>
</evidence>
<protein>
    <submittedName>
        <fullName evidence="4">U-actitoxin-Avd3l</fullName>
    </submittedName>
</protein>
<dbReference type="GeneID" id="108078593"/>
<feature type="domain" description="BPTI/Kunitz inhibitor" evidence="2">
    <location>
        <begin position="36"/>
        <end position="90"/>
    </location>
</feature>
<dbReference type="AlphaFoldDB" id="A0A6P4IGD2"/>
<reference evidence="4" key="1">
    <citation type="submission" date="2025-08" db="UniProtKB">
        <authorList>
            <consortium name="RefSeq"/>
        </authorList>
    </citation>
    <scope>IDENTIFICATION</scope>
    <source>
        <strain evidence="4">14028-0561.14</strain>
        <tissue evidence="4">Whole fly</tissue>
    </source>
</reference>
<evidence type="ECO:0000259" key="2">
    <source>
        <dbReference type="PROSITE" id="PS50279"/>
    </source>
</evidence>
<dbReference type="SMART" id="SM00131">
    <property type="entry name" value="KU"/>
    <property type="match status" value="1"/>
</dbReference>
<keyword evidence="3" id="KW-1185">Reference proteome</keyword>
<dbReference type="GO" id="GO:0004867">
    <property type="term" value="F:serine-type endopeptidase inhibitor activity"/>
    <property type="evidence" value="ECO:0007669"/>
    <property type="project" value="InterPro"/>
</dbReference>
<organism evidence="3 4">
    <name type="scientific">Drosophila kikkawai</name>
    <name type="common">Fruit fly</name>
    <dbReference type="NCBI Taxonomy" id="30033"/>
    <lineage>
        <taxon>Eukaryota</taxon>
        <taxon>Metazoa</taxon>
        <taxon>Ecdysozoa</taxon>
        <taxon>Arthropoda</taxon>
        <taxon>Hexapoda</taxon>
        <taxon>Insecta</taxon>
        <taxon>Pterygota</taxon>
        <taxon>Neoptera</taxon>
        <taxon>Endopterygota</taxon>
        <taxon>Diptera</taxon>
        <taxon>Brachycera</taxon>
        <taxon>Muscomorpha</taxon>
        <taxon>Ephydroidea</taxon>
        <taxon>Drosophilidae</taxon>
        <taxon>Drosophila</taxon>
        <taxon>Sophophora</taxon>
    </lineage>
</organism>
<dbReference type="Proteomes" id="UP001652661">
    <property type="component" value="Chromosome 3L"/>
</dbReference>
<evidence type="ECO:0000313" key="4">
    <source>
        <dbReference type="RefSeq" id="XP_017028002.1"/>
    </source>
</evidence>
<dbReference type="InterPro" id="IPR036880">
    <property type="entry name" value="Kunitz_BPTI_sf"/>
</dbReference>
<feature type="chain" id="PRO_5028249314" evidence="1">
    <location>
        <begin position="30"/>
        <end position="95"/>
    </location>
</feature>
<gene>
    <name evidence="4" type="primary">LOC108078593</name>
</gene>
<dbReference type="PROSITE" id="PS50279">
    <property type="entry name" value="BPTI_KUNITZ_2"/>
    <property type="match status" value="1"/>
</dbReference>
<sequence>MRSTTLILIAAVMALYLLAVFTAVESCKGKPSSPKCVGTFDVGNNRRRKCKRNANKDMWHYNSVTKNCTKLDYKGCGGNDNRWCKLQLCEACRGR</sequence>